<reference evidence="2" key="1">
    <citation type="journal article" date="2020" name="New Phytol.">
        <title>Comparative genomics reveals dynamic genome evolution in host specialist ectomycorrhizal fungi.</title>
        <authorList>
            <person name="Lofgren L.A."/>
            <person name="Nguyen N.H."/>
            <person name="Vilgalys R."/>
            <person name="Ruytinx J."/>
            <person name="Liao H.L."/>
            <person name="Branco S."/>
            <person name="Kuo A."/>
            <person name="LaButti K."/>
            <person name="Lipzen A."/>
            <person name="Andreopoulos W."/>
            <person name="Pangilinan J."/>
            <person name="Riley R."/>
            <person name="Hundley H."/>
            <person name="Na H."/>
            <person name="Barry K."/>
            <person name="Grigoriev I.V."/>
            <person name="Stajich J.E."/>
            <person name="Kennedy P.G."/>
        </authorList>
    </citation>
    <scope>NUCLEOTIDE SEQUENCE</scope>
    <source>
        <strain evidence="2">FC423</strain>
    </source>
</reference>
<organism evidence="2 3">
    <name type="scientific">Suillus discolor</name>
    <dbReference type="NCBI Taxonomy" id="1912936"/>
    <lineage>
        <taxon>Eukaryota</taxon>
        <taxon>Fungi</taxon>
        <taxon>Dikarya</taxon>
        <taxon>Basidiomycota</taxon>
        <taxon>Agaricomycotina</taxon>
        <taxon>Agaricomycetes</taxon>
        <taxon>Agaricomycetidae</taxon>
        <taxon>Boletales</taxon>
        <taxon>Suillineae</taxon>
        <taxon>Suillaceae</taxon>
        <taxon>Suillus</taxon>
    </lineage>
</organism>
<feature type="compositionally biased region" description="Low complexity" evidence="1">
    <location>
        <begin position="134"/>
        <end position="155"/>
    </location>
</feature>
<dbReference type="AlphaFoldDB" id="A0A9P7JVJ7"/>
<dbReference type="GeneID" id="64690309"/>
<comment type="caution">
    <text evidence="2">The sequence shown here is derived from an EMBL/GenBank/DDBJ whole genome shotgun (WGS) entry which is preliminary data.</text>
</comment>
<proteinExistence type="predicted"/>
<keyword evidence="3" id="KW-1185">Reference proteome</keyword>
<feature type="compositionally biased region" description="Low complexity" evidence="1">
    <location>
        <begin position="51"/>
        <end position="84"/>
    </location>
</feature>
<evidence type="ECO:0000313" key="2">
    <source>
        <dbReference type="EMBL" id="KAG2110852.1"/>
    </source>
</evidence>
<accession>A0A9P7JVJ7</accession>
<evidence type="ECO:0000256" key="1">
    <source>
        <dbReference type="SAM" id="MobiDB-lite"/>
    </source>
</evidence>
<feature type="compositionally biased region" description="Polar residues" evidence="1">
    <location>
        <begin position="85"/>
        <end position="101"/>
    </location>
</feature>
<gene>
    <name evidence="2" type="ORF">F5147DRAFT_106196</name>
</gene>
<protein>
    <submittedName>
        <fullName evidence="2">Uncharacterized protein</fullName>
    </submittedName>
</protein>
<dbReference type="Proteomes" id="UP000823399">
    <property type="component" value="Unassembled WGS sequence"/>
</dbReference>
<feature type="region of interest" description="Disordered" evidence="1">
    <location>
        <begin position="134"/>
        <end position="195"/>
    </location>
</feature>
<feature type="compositionally biased region" description="Polar residues" evidence="1">
    <location>
        <begin position="172"/>
        <end position="186"/>
    </location>
</feature>
<evidence type="ECO:0000313" key="3">
    <source>
        <dbReference type="Proteomes" id="UP000823399"/>
    </source>
</evidence>
<dbReference type="EMBL" id="JABBWM010000019">
    <property type="protein sequence ID" value="KAG2110852.1"/>
    <property type="molecule type" value="Genomic_DNA"/>
</dbReference>
<sequence>MYNGFQAESNNPFLSDAQAAPAHARFPDISASTLPQSPPQMGYQSYDTGNQQQPYFQQQQQQQYPQFQGQTPYNQPQQYQRNQYASTSYSSGQLGPQSTGLPFQPSGHFGQQLVSQVDFQQPYQQYPNGYQNQYAQQQQQQQYGGYQGGYQPQQQTPSYLSEFDPYTPHPTPSHNRSSSQPTSLASHNPGGAMHPRDYIRQHKAELEAWDPYTWKQMFNACDALSAAWLTRKQEAERVVQQLGGNGAPGLFGPPSGYQAYGSEFQKWQQIVKEANSYHDTVAASAFQLKEVHSSYRQSGDAVSKRRVRESCNAALSNLPDWPAPLNANQSW</sequence>
<dbReference type="RefSeq" id="XP_041294326.1">
    <property type="nucleotide sequence ID" value="XM_041428050.1"/>
</dbReference>
<feature type="region of interest" description="Disordered" evidence="1">
    <location>
        <begin position="1"/>
        <end position="109"/>
    </location>
</feature>
<feature type="compositionally biased region" description="Polar residues" evidence="1">
    <location>
        <begin position="1"/>
        <end position="13"/>
    </location>
</feature>
<dbReference type="OrthoDB" id="3253876at2759"/>
<name>A0A9P7JVJ7_9AGAM</name>